<reference evidence="1 2" key="1">
    <citation type="journal article" date="2014" name="Agronomy (Basel)">
        <title>A Draft Genome Sequence for Ensete ventricosum, the Drought-Tolerant Tree Against Hunger.</title>
        <authorList>
            <person name="Harrison J."/>
            <person name="Moore K.A."/>
            <person name="Paszkiewicz K."/>
            <person name="Jones T."/>
            <person name="Grant M."/>
            <person name="Ambacheew D."/>
            <person name="Muzemil S."/>
            <person name="Studholme D.J."/>
        </authorList>
    </citation>
    <scope>NUCLEOTIDE SEQUENCE [LARGE SCALE GENOMIC DNA]</scope>
</reference>
<dbReference type="Proteomes" id="UP000287651">
    <property type="component" value="Unassembled WGS sequence"/>
</dbReference>
<protein>
    <submittedName>
        <fullName evidence="1">Uncharacterized protein</fullName>
    </submittedName>
</protein>
<dbReference type="EMBL" id="AMZH03008532">
    <property type="protein sequence ID" value="RRT58751.1"/>
    <property type="molecule type" value="Genomic_DNA"/>
</dbReference>
<evidence type="ECO:0000313" key="2">
    <source>
        <dbReference type="Proteomes" id="UP000287651"/>
    </source>
</evidence>
<dbReference type="AlphaFoldDB" id="A0A426Z449"/>
<name>A0A426Z449_ENSVE</name>
<evidence type="ECO:0000313" key="1">
    <source>
        <dbReference type="EMBL" id="RRT58751.1"/>
    </source>
</evidence>
<accession>A0A426Z449</accession>
<proteinExistence type="predicted"/>
<sequence>MALLRVRPFWPTLSFWVAEPLWTRRRFLAPFDHLLQHLCVLRTVLIGRCKDTTTLIHGPRHPIVGFVPIPFSLASLLTTFPYSALSGSLKRIPAFVVSWHSLLEPITLLVVMLFTKVELPVAPDHTSHAHIPHETSSACVVLPRTIPPRSIVLYRLLVISPLHSDSCRINSDYDLSMCSLCQHIVGPPPPPIVLAPLAIDLRPPVLRLFPDKESMDSPSPSSSQSPQASLKLVHHFLNPGPLSPTSTTSIAYRFLHDNLNGSIMTYFSRVPTSASSCPVLRPFDPNFASTS</sequence>
<organism evidence="1 2">
    <name type="scientific">Ensete ventricosum</name>
    <name type="common">Abyssinian banana</name>
    <name type="synonym">Musa ensete</name>
    <dbReference type="NCBI Taxonomy" id="4639"/>
    <lineage>
        <taxon>Eukaryota</taxon>
        <taxon>Viridiplantae</taxon>
        <taxon>Streptophyta</taxon>
        <taxon>Embryophyta</taxon>
        <taxon>Tracheophyta</taxon>
        <taxon>Spermatophyta</taxon>
        <taxon>Magnoliopsida</taxon>
        <taxon>Liliopsida</taxon>
        <taxon>Zingiberales</taxon>
        <taxon>Musaceae</taxon>
        <taxon>Ensete</taxon>
    </lineage>
</organism>
<comment type="caution">
    <text evidence="1">The sequence shown here is derived from an EMBL/GenBank/DDBJ whole genome shotgun (WGS) entry which is preliminary data.</text>
</comment>
<gene>
    <name evidence="1" type="ORF">B296_00006735</name>
</gene>